<feature type="compositionally biased region" description="Acidic residues" evidence="1">
    <location>
        <begin position="356"/>
        <end position="369"/>
    </location>
</feature>
<dbReference type="AlphaFoldDB" id="A0A9P7K4L6"/>
<feature type="compositionally biased region" description="Acidic residues" evidence="1">
    <location>
        <begin position="271"/>
        <end position="291"/>
    </location>
</feature>
<keyword evidence="4" id="KW-1185">Reference proteome</keyword>
<dbReference type="Proteomes" id="UP000717328">
    <property type="component" value="Unassembled WGS sequence"/>
</dbReference>
<reference evidence="3" key="2">
    <citation type="submission" date="2021-10" db="EMBL/GenBank/DDBJ databases">
        <title>Phylogenomics reveals ancestral predisposition of the termite-cultivated fungus Termitomyces towards a domesticated lifestyle.</title>
        <authorList>
            <person name="Auxier B."/>
            <person name="Grum-Grzhimaylo A."/>
            <person name="Cardenas M.E."/>
            <person name="Lodge J.D."/>
            <person name="Laessoe T."/>
            <person name="Pedersen O."/>
            <person name="Smith M.E."/>
            <person name="Kuyper T.W."/>
            <person name="Franco-Molano E.A."/>
            <person name="Baroni T.J."/>
            <person name="Aanen D.K."/>
        </authorList>
    </citation>
    <scope>NUCLEOTIDE SEQUENCE</scope>
    <source>
        <strain evidence="3">D49</strain>
    </source>
</reference>
<feature type="compositionally biased region" description="Acidic residues" evidence="1">
    <location>
        <begin position="315"/>
        <end position="330"/>
    </location>
</feature>
<proteinExistence type="predicted"/>
<evidence type="ECO:0000259" key="2">
    <source>
        <dbReference type="Pfam" id="PF26609"/>
    </source>
</evidence>
<reference evidence="3" key="1">
    <citation type="submission" date="2021-02" db="EMBL/GenBank/DDBJ databases">
        <authorList>
            <person name="Nieuwenhuis M."/>
            <person name="Van De Peppel L.J.J."/>
        </authorList>
    </citation>
    <scope>NUCLEOTIDE SEQUENCE</scope>
    <source>
        <strain evidence="3">D49</strain>
    </source>
</reference>
<protein>
    <recommendedName>
        <fullName evidence="2">DUF8191 domain-containing protein</fullName>
    </recommendedName>
</protein>
<sequence length="399" mass="44591">MRFALSDLGKRVAELETYLVQVMDDASETTLDTENDTENLEFEEEDEPNLPEALHDVSEGIYRCTECNWEVVHGVCANCEMEFAWENVNSPFPSPFFILNLSFHPQEEHEALLPADTLYTDTLPSAKSDRAPAPRGHTPLLTLPENTTPFPGYIGSHSSYYALLERGATPRMIEVFSLQFSYSEGICAWADEDLREEFSGPAMCPDDRWKICLGRRIELEAGDEDGAAFIAGLLEDALLFPLGEKERWETVLESPRVWVTRMKRATGQEDGQGDDDYDDYEDEEEDIDEAIDGATDASLPFADDGPVLLRPGYDTSDDYDSADEVADTDEGSAIRASVPDAEYAGGTHSQEHSDSDSADSDYDEDELFSGDEGLMEAVPPYLRSRSPRWGAHAYRDEHE</sequence>
<dbReference type="InterPro" id="IPR058504">
    <property type="entry name" value="DUF8191"/>
</dbReference>
<comment type="caution">
    <text evidence="3">The sequence shown here is derived from an EMBL/GenBank/DDBJ whole genome shotgun (WGS) entry which is preliminary data.</text>
</comment>
<feature type="domain" description="DUF8191" evidence="2">
    <location>
        <begin position="163"/>
        <end position="238"/>
    </location>
</feature>
<accession>A0A9P7K4L6</accession>
<evidence type="ECO:0000256" key="1">
    <source>
        <dbReference type="SAM" id="MobiDB-lite"/>
    </source>
</evidence>
<name>A0A9P7K4L6_9AGAR</name>
<dbReference type="EMBL" id="JABCKI010006215">
    <property type="protein sequence ID" value="KAG5634981.1"/>
    <property type="molecule type" value="Genomic_DNA"/>
</dbReference>
<feature type="region of interest" description="Disordered" evidence="1">
    <location>
        <begin position="263"/>
        <end position="399"/>
    </location>
</feature>
<organism evidence="3 4">
    <name type="scientific">Sphagnurus paluster</name>
    <dbReference type="NCBI Taxonomy" id="117069"/>
    <lineage>
        <taxon>Eukaryota</taxon>
        <taxon>Fungi</taxon>
        <taxon>Dikarya</taxon>
        <taxon>Basidiomycota</taxon>
        <taxon>Agaricomycotina</taxon>
        <taxon>Agaricomycetes</taxon>
        <taxon>Agaricomycetidae</taxon>
        <taxon>Agaricales</taxon>
        <taxon>Tricholomatineae</taxon>
        <taxon>Lyophyllaceae</taxon>
        <taxon>Sphagnurus</taxon>
    </lineage>
</organism>
<gene>
    <name evidence="3" type="ORF">H0H81_000143</name>
</gene>
<dbReference type="Pfam" id="PF26609">
    <property type="entry name" value="DUF8191"/>
    <property type="match status" value="1"/>
</dbReference>
<evidence type="ECO:0000313" key="4">
    <source>
        <dbReference type="Proteomes" id="UP000717328"/>
    </source>
</evidence>
<dbReference type="OrthoDB" id="3063271at2759"/>
<evidence type="ECO:0000313" key="3">
    <source>
        <dbReference type="EMBL" id="KAG5634981.1"/>
    </source>
</evidence>